<dbReference type="InterPro" id="IPR021313">
    <property type="entry name" value="DUF2909"/>
</dbReference>
<gene>
    <name evidence="2" type="ORF">NSMM_230033</name>
</gene>
<dbReference type="NCBIfam" id="NF033233">
    <property type="entry name" value="twin_helix"/>
    <property type="match status" value="1"/>
</dbReference>
<dbReference type="EMBL" id="FMWO01000029">
    <property type="protein sequence ID" value="SCZ84612.1"/>
    <property type="molecule type" value="Genomic_DNA"/>
</dbReference>
<reference evidence="2 3" key="1">
    <citation type="submission" date="2016-10" db="EMBL/GenBank/DDBJ databases">
        <authorList>
            <person name="de Groot N.N."/>
        </authorList>
    </citation>
    <scope>NUCLEOTIDE SEQUENCE [LARGE SCALE GENOMIC DNA]</scope>
    <source>
        <strain evidence="2">1</strain>
    </source>
</reference>
<evidence type="ECO:0000256" key="1">
    <source>
        <dbReference type="SAM" id="Phobius"/>
    </source>
</evidence>
<protein>
    <submittedName>
        <fullName evidence="2">Putative transmembrane protein</fullName>
    </submittedName>
</protein>
<keyword evidence="1" id="KW-0472">Membrane</keyword>
<evidence type="ECO:0000313" key="3">
    <source>
        <dbReference type="Proteomes" id="UP000198729"/>
    </source>
</evidence>
<keyword evidence="3" id="KW-1185">Reference proteome</keyword>
<dbReference type="RefSeq" id="WP_090284221.1">
    <property type="nucleotide sequence ID" value="NZ_FMWO01000029.1"/>
</dbReference>
<dbReference type="OrthoDB" id="8687573at2"/>
<keyword evidence="1" id="KW-1133">Transmembrane helix</keyword>
<keyword evidence="1 2" id="KW-0812">Transmembrane</keyword>
<dbReference type="AlphaFoldDB" id="A0A1G5SBS4"/>
<proteinExistence type="predicted"/>
<organism evidence="2 3">
    <name type="scientific">Nitrosomonas mobilis</name>
    <dbReference type="NCBI Taxonomy" id="51642"/>
    <lineage>
        <taxon>Bacteria</taxon>
        <taxon>Pseudomonadati</taxon>
        <taxon>Pseudomonadota</taxon>
        <taxon>Betaproteobacteria</taxon>
        <taxon>Nitrosomonadales</taxon>
        <taxon>Nitrosomonadaceae</taxon>
        <taxon>Nitrosomonas</taxon>
    </lineage>
</organism>
<accession>A0A1G5SBS4</accession>
<sequence length="63" mass="7240">MKIIAILLLLLIVYSLGSALYYMVKDKGDSTRMVRSLTIRIGLSLLLFVIMMAWTYINYIHEG</sequence>
<dbReference type="Proteomes" id="UP000198729">
    <property type="component" value="Unassembled WGS sequence"/>
</dbReference>
<feature type="transmembrane region" description="Helical" evidence="1">
    <location>
        <begin position="41"/>
        <end position="60"/>
    </location>
</feature>
<dbReference type="STRING" id="51642.NSMM_230033"/>
<name>A0A1G5SBS4_9PROT</name>
<evidence type="ECO:0000313" key="2">
    <source>
        <dbReference type="EMBL" id="SCZ84612.1"/>
    </source>
</evidence>
<dbReference type="Pfam" id="PF11137">
    <property type="entry name" value="DUF2909"/>
    <property type="match status" value="1"/>
</dbReference>